<reference evidence="2 3" key="1">
    <citation type="journal article" name="Sci. Rep.">
        <title>Telomere-to-telomere assembled and centromere annotated genomes of the two main subspecies of the button mushroom Agaricus bisporus reveal especially polymorphic chromosome ends.</title>
        <authorList>
            <person name="Sonnenberg A.S.M."/>
            <person name="Sedaghat-Telgerd N."/>
            <person name="Lavrijssen B."/>
            <person name="Ohm R.A."/>
            <person name="Hendrickx P.M."/>
            <person name="Scholtmeijer K."/>
            <person name="Baars J.J.P."/>
            <person name="van Peer A."/>
        </authorList>
    </citation>
    <scope>NUCLEOTIDE SEQUENCE [LARGE SCALE GENOMIC DNA]</scope>
    <source>
        <strain evidence="2 3">H119_p4</strain>
    </source>
</reference>
<feature type="region of interest" description="Disordered" evidence="1">
    <location>
        <begin position="60"/>
        <end position="93"/>
    </location>
</feature>
<protein>
    <submittedName>
        <fullName evidence="2">Uncharacterized protein</fullName>
    </submittedName>
</protein>
<sequence length="234" mass="26096">MENDDPNPPTYKACSQCKRLDVPYHDTRKSCEHCRAKARKRFHDKKRALTAQLASLNSTSSIQTQLQLPPPQTAKRKIEETRNTPRKVSKQSVQATATKAVSLQYQKAGSLYEAIKTVTLSNSRCNFSGCHSIVYCDTIDHTKRAKMVTRDLLKIVKVSFKYDKPYKYADTDTQVRVKYGCNCALSPPKTLSSTKSANLQHETVCGGTVAITVRDDGSHPLGIPGQQIVVEIVH</sequence>
<dbReference type="EMBL" id="JABXXO010000014">
    <property type="protein sequence ID" value="KAF7760942.1"/>
    <property type="molecule type" value="Genomic_DNA"/>
</dbReference>
<name>A0A8H7C287_AGABI</name>
<dbReference type="AlphaFoldDB" id="A0A8H7C287"/>
<evidence type="ECO:0000313" key="2">
    <source>
        <dbReference type="EMBL" id="KAF7760942.1"/>
    </source>
</evidence>
<dbReference type="Proteomes" id="UP000629468">
    <property type="component" value="Unassembled WGS sequence"/>
</dbReference>
<accession>A0A8H7C287</accession>
<organism evidence="2 3">
    <name type="scientific">Agaricus bisporus var. burnettii</name>
    <dbReference type="NCBI Taxonomy" id="192524"/>
    <lineage>
        <taxon>Eukaryota</taxon>
        <taxon>Fungi</taxon>
        <taxon>Dikarya</taxon>
        <taxon>Basidiomycota</taxon>
        <taxon>Agaricomycotina</taxon>
        <taxon>Agaricomycetes</taxon>
        <taxon>Agaricomycetidae</taxon>
        <taxon>Agaricales</taxon>
        <taxon>Agaricineae</taxon>
        <taxon>Agaricaceae</taxon>
        <taxon>Agaricus</taxon>
    </lineage>
</organism>
<evidence type="ECO:0000256" key="1">
    <source>
        <dbReference type="SAM" id="MobiDB-lite"/>
    </source>
</evidence>
<gene>
    <name evidence="2" type="ORF">Agabi119p4_10351</name>
</gene>
<comment type="caution">
    <text evidence="2">The sequence shown here is derived from an EMBL/GenBank/DDBJ whole genome shotgun (WGS) entry which is preliminary data.</text>
</comment>
<proteinExistence type="predicted"/>
<evidence type="ECO:0000313" key="3">
    <source>
        <dbReference type="Proteomes" id="UP000629468"/>
    </source>
</evidence>